<feature type="region of interest" description="Disordered" evidence="1">
    <location>
        <begin position="532"/>
        <end position="569"/>
    </location>
</feature>
<dbReference type="InterPro" id="IPR027417">
    <property type="entry name" value="P-loop_NTPase"/>
</dbReference>
<dbReference type="GO" id="GO:0000028">
    <property type="term" value="P:ribosomal small subunit assembly"/>
    <property type="evidence" value="ECO:0007669"/>
    <property type="project" value="TreeGrafter"/>
</dbReference>
<evidence type="ECO:0000313" key="4">
    <source>
        <dbReference type="EMBL" id="SNS56499.1"/>
    </source>
</evidence>
<evidence type="ECO:0000313" key="5">
    <source>
        <dbReference type="Proteomes" id="UP000198373"/>
    </source>
</evidence>
<dbReference type="GO" id="GO:0005525">
    <property type="term" value="F:GTP binding"/>
    <property type="evidence" value="ECO:0007669"/>
    <property type="project" value="InterPro"/>
</dbReference>
<accession>A0A239FHW5</accession>
<keyword evidence="2" id="KW-1133">Transmembrane helix</keyword>
<dbReference type="Proteomes" id="UP000198373">
    <property type="component" value="Unassembled WGS sequence"/>
</dbReference>
<gene>
    <name evidence="4" type="ORF">SAMN06893096_10599</name>
</gene>
<sequence>MRGRTPPLTDRLAALREAVDVAGDRLELPELGEARALLAKAGAREALGDATVVALAGATGSGKSTLFNALSGAEVSTPGVRRPTTGVAHATVWGEPQDRLLDWLQVPRRHRHAPERALDGLVLLDLPDHDSVKQEHRLEVDRLVQLVDVLVWVLDPEKYADAAVHERYLLPLAGHAGVLLVVLNQVDRLDAAAARACLTDLRTLLDREGLADTPLVAVSARTGAGVGELRAELARRVSARRAATDRLTADVRGTAGALSGHCAAGLPARPGAGGGVGRAEHDQLTGALADAAGVPAVVSAVERSVRRSGTATTGWPVVRWVRRLRPDPLERLHLGRGEGETVGRTSLPTAGAVQRAGVTRAVRAAREAAGDGLPQAWRDELRRTVEVSEEQLADRLDRAVGSTDLGSPRTPLWQRGVGALQWLLTLVALAGALWLLALVALGFFQLDDVVPLPRVEGIPLPTLLLVGGLLAGVLLALVVRPLVGLRARRRARRVEQRLYAAVDAVAQEEVLAPMAEVREDHDRFCAAVTRAMAPSSSRTAPRPAAQEDLGAPHSARARRGPLHRGRSTR</sequence>
<dbReference type="GO" id="GO:0005829">
    <property type="term" value="C:cytosol"/>
    <property type="evidence" value="ECO:0007669"/>
    <property type="project" value="TreeGrafter"/>
</dbReference>
<dbReference type="PANTHER" id="PTHR42698:SF1">
    <property type="entry name" value="GTPASE ERA, MITOCHONDRIAL"/>
    <property type="match status" value="1"/>
</dbReference>
<evidence type="ECO:0000256" key="2">
    <source>
        <dbReference type="SAM" id="Phobius"/>
    </source>
</evidence>
<reference evidence="5" key="1">
    <citation type="submission" date="2017-06" db="EMBL/GenBank/DDBJ databases">
        <authorList>
            <person name="Varghese N."/>
            <person name="Submissions S."/>
        </authorList>
    </citation>
    <scope>NUCLEOTIDE SEQUENCE [LARGE SCALE GENOMIC DNA]</scope>
    <source>
        <strain evidence="5">DSM 46839</strain>
    </source>
</reference>
<keyword evidence="5" id="KW-1185">Reference proteome</keyword>
<dbReference type="SUPFAM" id="SSF52540">
    <property type="entry name" value="P-loop containing nucleoside triphosphate hydrolases"/>
    <property type="match status" value="1"/>
</dbReference>
<dbReference type="PANTHER" id="PTHR42698">
    <property type="entry name" value="GTPASE ERA"/>
    <property type="match status" value="1"/>
</dbReference>
<dbReference type="InterPro" id="IPR005662">
    <property type="entry name" value="GTPase_Era-like"/>
</dbReference>
<dbReference type="OrthoDB" id="974105at2"/>
<dbReference type="CDD" id="cd11383">
    <property type="entry name" value="YfjP"/>
    <property type="match status" value="1"/>
</dbReference>
<keyword evidence="2" id="KW-0472">Membrane</keyword>
<feature type="transmembrane region" description="Helical" evidence="2">
    <location>
        <begin position="422"/>
        <end position="444"/>
    </location>
</feature>
<feature type="domain" description="G" evidence="3">
    <location>
        <begin position="53"/>
        <end position="162"/>
    </location>
</feature>
<evidence type="ECO:0000256" key="1">
    <source>
        <dbReference type="SAM" id="MobiDB-lite"/>
    </source>
</evidence>
<dbReference type="Gene3D" id="3.40.50.300">
    <property type="entry name" value="P-loop containing nucleotide triphosphate hydrolases"/>
    <property type="match status" value="1"/>
</dbReference>
<dbReference type="GO" id="GO:0051301">
    <property type="term" value="P:cell division"/>
    <property type="evidence" value="ECO:0007669"/>
    <property type="project" value="UniProtKB-KW"/>
</dbReference>
<keyword evidence="2" id="KW-0812">Transmembrane</keyword>
<feature type="compositionally biased region" description="Basic residues" evidence="1">
    <location>
        <begin position="555"/>
        <end position="569"/>
    </location>
</feature>
<organism evidence="4 5">
    <name type="scientific">Geodermatophilus pulveris</name>
    <dbReference type="NCBI Taxonomy" id="1564159"/>
    <lineage>
        <taxon>Bacteria</taxon>
        <taxon>Bacillati</taxon>
        <taxon>Actinomycetota</taxon>
        <taxon>Actinomycetes</taxon>
        <taxon>Geodermatophilales</taxon>
        <taxon>Geodermatophilaceae</taxon>
        <taxon>Geodermatophilus</taxon>
    </lineage>
</organism>
<protein>
    <submittedName>
        <fullName evidence="4">GTP-binding protein EngB required for normal cell division</fullName>
    </submittedName>
</protein>
<dbReference type="EMBL" id="FZOO01000005">
    <property type="protein sequence ID" value="SNS56499.1"/>
    <property type="molecule type" value="Genomic_DNA"/>
</dbReference>
<proteinExistence type="predicted"/>
<feature type="transmembrane region" description="Helical" evidence="2">
    <location>
        <begin position="464"/>
        <end position="483"/>
    </location>
</feature>
<evidence type="ECO:0000259" key="3">
    <source>
        <dbReference type="Pfam" id="PF01926"/>
    </source>
</evidence>
<dbReference type="Pfam" id="PF01926">
    <property type="entry name" value="MMR_HSR1"/>
    <property type="match status" value="1"/>
</dbReference>
<dbReference type="GO" id="GO:0043024">
    <property type="term" value="F:ribosomal small subunit binding"/>
    <property type="evidence" value="ECO:0007669"/>
    <property type="project" value="TreeGrafter"/>
</dbReference>
<dbReference type="AlphaFoldDB" id="A0A239FHW5"/>
<dbReference type="InterPro" id="IPR006073">
    <property type="entry name" value="GTP-bd"/>
</dbReference>
<dbReference type="GO" id="GO:0019843">
    <property type="term" value="F:rRNA binding"/>
    <property type="evidence" value="ECO:0007669"/>
    <property type="project" value="TreeGrafter"/>
</dbReference>
<keyword evidence="4" id="KW-0132">Cell division</keyword>
<keyword evidence="4" id="KW-0131">Cell cycle</keyword>
<name>A0A239FHW5_9ACTN</name>
<dbReference type="RefSeq" id="WP_089305821.1">
    <property type="nucleotide sequence ID" value="NZ_FZOO01000005.1"/>
</dbReference>